<evidence type="ECO:0000259" key="1">
    <source>
        <dbReference type="PROSITE" id="PS50011"/>
    </source>
</evidence>
<organism evidence="2 3">
    <name type="scientific">Rhizophagus clarus</name>
    <dbReference type="NCBI Taxonomy" id="94130"/>
    <lineage>
        <taxon>Eukaryota</taxon>
        <taxon>Fungi</taxon>
        <taxon>Fungi incertae sedis</taxon>
        <taxon>Mucoromycota</taxon>
        <taxon>Glomeromycotina</taxon>
        <taxon>Glomeromycetes</taxon>
        <taxon>Glomerales</taxon>
        <taxon>Glomeraceae</taxon>
        <taxon>Rhizophagus</taxon>
    </lineage>
</organism>
<dbReference type="GO" id="GO:0004672">
    <property type="term" value="F:protein kinase activity"/>
    <property type="evidence" value="ECO:0007669"/>
    <property type="project" value="InterPro"/>
</dbReference>
<dbReference type="EMBL" id="BEXD01003224">
    <property type="protein sequence ID" value="GBC00588.1"/>
    <property type="molecule type" value="Genomic_DNA"/>
</dbReference>
<dbReference type="SUPFAM" id="SSF56112">
    <property type="entry name" value="Protein kinase-like (PK-like)"/>
    <property type="match status" value="1"/>
</dbReference>
<dbReference type="GO" id="GO:0005524">
    <property type="term" value="F:ATP binding"/>
    <property type="evidence" value="ECO:0007669"/>
    <property type="project" value="InterPro"/>
</dbReference>
<dbReference type="InterPro" id="IPR000719">
    <property type="entry name" value="Prot_kinase_dom"/>
</dbReference>
<comment type="caution">
    <text evidence="2">The sequence shown here is derived from an EMBL/GenBank/DDBJ whole genome shotgun (WGS) entry which is preliminary data.</text>
</comment>
<dbReference type="InterPro" id="IPR050167">
    <property type="entry name" value="Ser_Thr_protein_kinase"/>
</dbReference>
<evidence type="ECO:0000313" key="2">
    <source>
        <dbReference type="EMBL" id="GBC00588.1"/>
    </source>
</evidence>
<evidence type="ECO:0000313" key="3">
    <source>
        <dbReference type="Proteomes" id="UP000247702"/>
    </source>
</evidence>
<sequence length="563" mass="65832">MSSKNDSLNKKETKCEKCGNKYTNKKYEWCLSCKINHLKNNFPNWTSGNEKIDLFIQEMQLKIEKWEDIIFEWIPYDQFNNVKEISRNNFNIIYSAIWEGGNYMFTRYLSIDNSIMEVNLKCLQNFDNIDKFLIEANEYSINKHTLKIYGISQNPETKNYFMVLQSGFCEKCGELYTNVKHKWCKSCQINELKKSSLFHRNEDKKIDDFIKEMQSRIDKWNDIVFEWIPYDHFIGIRKIGEGGFATVYSAKWKDGPLKYNTNEKKYERVYLAPGVNDFVLKVLIGSQNNIDGFLNVVKAYSISTNMFNGNILAIYGITQDPVTKDYIIILDHAKGGSFNDWIKNNNYYITWKNKLHILHNIIGGLKEIHENKLIHRDFHTGNILFDYPKYKKDISVCISDMGLCGEVNNVDETKIYGVLPYVAPEVLRGKPYTQAADIYSFGMIMYFVATLRQPFFNCGHDLKLTLDICNGVRPEVNELDAPDYFVGLMKRCWDSNPDNRPNAIEIYKLISSFKKNNRFKESKNYNLTVHPQNHPQAIYTSRLLNPYMDNLSKTDCIDCVIVD</sequence>
<dbReference type="GO" id="GO:0007165">
    <property type="term" value="P:signal transduction"/>
    <property type="evidence" value="ECO:0007669"/>
    <property type="project" value="TreeGrafter"/>
</dbReference>
<dbReference type="PANTHER" id="PTHR23257:SF963">
    <property type="entry name" value="AT08303P"/>
    <property type="match status" value="1"/>
</dbReference>
<dbReference type="InterPro" id="IPR011009">
    <property type="entry name" value="Kinase-like_dom_sf"/>
</dbReference>
<accession>A0A2Z6RDF0</accession>
<keyword evidence="3" id="KW-1185">Reference proteome</keyword>
<reference evidence="2 3" key="1">
    <citation type="submission" date="2017-11" db="EMBL/GenBank/DDBJ databases">
        <title>The genome of Rhizophagus clarus HR1 reveals common genetic basis of auxotrophy among arbuscular mycorrhizal fungi.</title>
        <authorList>
            <person name="Kobayashi Y."/>
        </authorList>
    </citation>
    <scope>NUCLEOTIDE SEQUENCE [LARGE SCALE GENOMIC DNA]</scope>
    <source>
        <strain evidence="2 3">HR1</strain>
    </source>
</reference>
<dbReference type="Proteomes" id="UP000247702">
    <property type="component" value="Unassembled WGS sequence"/>
</dbReference>
<dbReference type="Gene3D" id="1.10.510.10">
    <property type="entry name" value="Transferase(Phosphotransferase) domain 1"/>
    <property type="match status" value="1"/>
</dbReference>
<dbReference type="InterPro" id="IPR001245">
    <property type="entry name" value="Ser-Thr/Tyr_kinase_cat_dom"/>
</dbReference>
<protein>
    <recommendedName>
        <fullName evidence="1">Protein kinase domain-containing protein</fullName>
    </recommendedName>
</protein>
<feature type="domain" description="Protein kinase" evidence="1">
    <location>
        <begin position="233"/>
        <end position="514"/>
    </location>
</feature>
<name>A0A2Z6RDF0_9GLOM</name>
<dbReference type="PROSITE" id="PS50011">
    <property type="entry name" value="PROTEIN_KINASE_DOM"/>
    <property type="match status" value="1"/>
</dbReference>
<dbReference type="Pfam" id="PF07714">
    <property type="entry name" value="PK_Tyr_Ser-Thr"/>
    <property type="match status" value="1"/>
</dbReference>
<gene>
    <name evidence="2" type="ORF">RclHR1_03900005</name>
</gene>
<dbReference type="GO" id="GO:0005737">
    <property type="term" value="C:cytoplasm"/>
    <property type="evidence" value="ECO:0007669"/>
    <property type="project" value="TreeGrafter"/>
</dbReference>
<dbReference type="AlphaFoldDB" id="A0A2Z6RDF0"/>
<dbReference type="PANTHER" id="PTHR23257">
    <property type="entry name" value="SERINE-THREONINE PROTEIN KINASE"/>
    <property type="match status" value="1"/>
</dbReference>
<proteinExistence type="predicted"/>